<dbReference type="CDD" id="cd12797">
    <property type="entry name" value="M23_peptidase"/>
    <property type="match status" value="1"/>
</dbReference>
<reference evidence="3 4" key="1">
    <citation type="submission" date="2020-05" db="EMBL/GenBank/DDBJ databases">
        <title>Complete genome sequence of of a novel Thermoleptolyngbya strain isolated from hot springs of Ganzi, Sichuan China.</title>
        <authorList>
            <person name="Tang J."/>
            <person name="Daroch M."/>
            <person name="Li L."/>
            <person name="Waleron K."/>
            <person name="Waleron M."/>
            <person name="Waleron M."/>
        </authorList>
    </citation>
    <scope>NUCLEOTIDE SEQUENCE [LARGE SCALE GENOMIC DNA]</scope>
    <source>
        <strain evidence="3 4">PKUAC-SCTA183</strain>
    </source>
</reference>
<dbReference type="Gene3D" id="2.70.70.10">
    <property type="entry name" value="Glucose Permease (Domain IIA)"/>
    <property type="match status" value="1"/>
</dbReference>
<dbReference type="InterPro" id="IPR016047">
    <property type="entry name" value="M23ase_b-sheet_dom"/>
</dbReference>
<proteinExistence type="predicted"/>
<dbReference type="GO" id="GO:0004222">
    <property type="term" value="F:metalloendopeptidase activity"/>
    <property type="evidence" value="ECO:0007669"/>
    <property type="project" value="TreeGrafter"/>
</dbReference>
<sequence>MPQVTDPSTRDLAPADSTRSIFPRLRRSPQPASTTSTPTLNPNATGTIQPIRPSANPTAISVGEPGAQAQNISSVDVAQVVARNEWSNVSFPLEQFQAYTSPFGYRRSIEGYNYNEFHYGLDMAAPQGSYIRTWTTGVVVEVTDDSNCGTSVVVEAGRWLSIYCHMEGRVDRTGGRRSMLDRAGGIQIYEGQTVYAGQRVGRVGMTGRTTGPHLHWGLKYDNNWVDPALVLRAMYSGQQTAQGLPQMPTQIARTEEAEE</sequence>
<name>A0A6M8BR24_9CYAN</name>
<dbReference type="PANTHER" id="PTHR21666:SF293">
    <property type="entry name" value="SLL1488 PROTEIN"/>
    <property type="match status" value="1"/>
</dbReference>
<gene>
    <name evidence="3" type="ORF">HPC62_01600</name>
</gene>
<evidence type="ECO:0000313" key="3">
    <source>
        <dbReference type="EMBL" id="QKD84705.1"/>
    </source>
</evidence>
<dbReference type="PANTHER" id="PTHR21666">
    <property type="entry name" value="PEPTIDASE-RELATED"/>
    <property type="match status" value="1"/>
</dbReference>
<accession>A0A6M8BR24</accession>
<dbReference type="AlphaFoldDB" id="A0A6M8BR24"/>
<dbReference type="SUPFAM" id="SSF51261">
    <property type="entry name" value="Duplicated hybrid motif"/>
    <property type="match status" value="1"/>
</dbReference>
<feature type="compositionally biased region" description="Low complexity" evidence="1">
    <location>
        <begin position="28"/>
        <end position="39"/>
    </location>
</feature>
<dbReference type="InterPro" id="IPR011055">
    <property type="entry name" value="Dup_hybrid_motif"/>
</dbReference>
<dbReference type="Pfam" id="PF01551">
    <property type="entry name" value="Peptidase_M23"/>
    <property type="match status" value="1"/>
</dbReference>
<dbReference type="KEGG" id="theu:HPC62_01600"/>
<evidence type="ECO:0000313" key="4">
    <source>
        <dbReference type="Proteomes" id="UP000505210"/>
    </source>
</evidence>
<dbReference type="EMBL" id="CP053661">
    <property type="protein sequence ID" value="QKD84705.1"/>
    <property type="molecule type" value="Genomic_DNA"/>
</dbReference>
<feature type="domain" description="M23ase beta-sheet core" evidence="2">
    <location>
        <begin position="117"/>
        <end position="227"/>
    </location>
</feature>
<organism evidence="3 4">
    <name type="scientific">Thermoleptolyngbya sichuanensis A183</name>
    <dbReference type="NCBI Taxonomy" id="2737172"/>
    <lineage>
        <taxon>Bacteria</taxon>
        <taxon>Bacillati</taxon>
        <taxon>Cyanobacteriota</taxon>
        <taxon>Cyanophyceae</taxon>
        <taxon>Oculatellales</taxon>
        <taxon>Oculatellaceae</taxon>
        <taxon>Thermoleptolyngbya</taxon>
        <taxon>Thermoleptolyngbya sichuanensis</taxon>
    </lineage>
</organism>
<feature type="region of interest" description="Disordered" evidence="1">
    <location>
        <begin position="1"/>
        <end position="65"/>
    </location>
</feature>
<evidence type="ECO:0000259" key="2">
    <source>
        <dbReference type="Pfam" id="PF01551"/>
    </source>
</evidence>
<dbReference type="Proteomes" id="UP000505210">
    <property type="component" value="Chromosome"/>
</dbReference>
<evidence type="ECO:0000256" key="1">
    <source>
        <dbReference type="SAM" id="MobiDB-lite"/>
    </source>
</evidence>
<dbReference type="InterPro" id="IPR050570">
    <property type="entry name" value="Cell_wall_metabolism_enzyme"/>
</dbReference>
<keyword evidence="4" id="KW-1185">Reference proteome</keyword>
<protein>
    <submittedName>
        <fullName evidence="3">M23 family metallopeptidase</fullName>
    </submittedName>
</protein>